<keyword evidence="3" id="KW-1185">Reference proteome</keyword>
<accession>A0ABP7Y1B1</accession>
<comment type="caution">
    <text evidence="2">The sequence shown here is derived from an EMBL/GenBank/DDBJ whole genome shotgun (WGS) entry which is preliminary data.</text>
</comment>
<feature type="compositionally biased region" description="Basic and acidic residues" evidence="1">
    <location>
        <begin position="227"/>
        <end position="237"/>
    </location>
</feature>
<feature type="compositionally biased region" description="Pro residues" evidence="1">
    <location>
        <begin position="183"/>
        <end position="192"/>
    </location>
</feature>
<dbReference type="EMBL" id="BAABDO010000004">
    <property type="protein sequence ID" value="GAA4128983.1"/>
    <property type="molecule type" value="Genomic_DNA"/>
</dbReference>
<gene>
    <name evidence="2" type="ORF">GCM10022416_05150</name>
</gene>
<feature type="compositionally biased region" description="Pro residues" evidence="1">
    <location>
        <begin position="143"/>
        <end position="163"/>
    </location>
</feature>
<organism evidence="2 3">
    <name type="scientific">Actinomadura keratinilytica</name>
    <dbReference type="NCBI Taxonomy" id="547461"/>
    <lineage>
        <taxon>Bacteria</taxon>
        <taxon>Bacillati</taxon>
        <taxon>Actinomycetota</taxon>
        <taxon>Actinomycetes</taxon>
        <taxon>Streptosporangiales</taxon>
        <taxon>Thermomonosporaceae</taxon>
        <taxon>Actinomadura</taxon>
    </lineage>
</organism>
<name>A0ABP7Y1B1_9ACTN</name>
<evidence type="ECO:0000313" key="3">
    <source>
        <dbReference type="Proteomes" id="UP001500266"/>
    </source>
</evidence>
<reference evidence="3" key="1">
    <citation type="journal article" date="2019" name="Int. J. Syst. Evol. Microbiol.">
        <title>The Global Catalogue of Microorganisms (GCM) 10K type strain sequencing project: providing services to taxonomists for standard genome sequencing and annotation.</title>
        <authorList>
            <consortium name="The Broad Institute Genomics Platform"/>
            <consortium name="The Broad Institute Genome Sequencing Center for Infectious Disease"/>
            <person name="Wu L."/>
            <person name="Ma J."/>
        </authorList>
    </citation>
    <scope>NUCLEOTIDE SEQUENCE [LARGE SCALE GENOMIC DNA]</scope>
    <source>
        <strain evidence="3">JCM 17316</strain>
    </source>
</reference>
<protein>
    <submittedName>
        <fullName evidence="2">Uncharacterized protein</fullName>
    </submittedName>
</protein>
<feature type="compositionally biased region" description="Low complexity" evidence="1">
    <location>
        <begin position="85"/>
        <end position="95"/>
    </location>
</feature>
<feature type="region of interest" description="Disordered" evidence="1">
    <location>
        <begin position="218"/>
        <end position="237"/>
    </location>
</feature>
<feature type="region of interest" description="Disordered" evidence="1">
    <location>
        <begin position="82"/>
        <end position="207"/>
    </location>
</feature>
<evidence type="ECO:0000256" key="1">
    <source>
        <dbReference type="SAM" id="MobiDB-lite"/>
    </source>
</evidence>
<sequence length="237" mass="26175">MIVAERREWGRMFTRNCISDMRGGRHRRPREARDTSPRYGAWAGMALLATTAGGAFYGIAEALGAGSGPLPVPQSQAIQAYPSRTPSRTPSAVVPPSTPTPPPGAAAERTLRPEPTPERVQTAPAKSTVPTERDGGQEASEPTKPPSPPSKRPIALPEPPESDPPAKMRRRAVPPQWLRYPLTPMPGYPYPSSPWTAWRSPQDRQQSQWEQWPYQGWWSGYSARDSSGFDRDGGRRR</sequence>
<proteinExistence type="predicted"/>
<evidence type="ECO:0000313" key="2">
    <source>
        <dbReference type="EMBL" id="GAA4128983.1"/>
    </source>
</evidence>
<dbReference type="Proteomes" id="UP001500266">
    <property type="component" value="Unassembled WGS sequence"/>
</dbReference>